<keyword evidence="1" id="KW-0489">Methyltransferase</keyword>
<evidence type="ECO:0000313" key="5">
    <source>
        <dbReference type="EMBL" id="EMC97822.1"/>
    </source>
</evidence>
<feature type="domain" description="tRNA/rRNA methyltransferase SpoU type" evidence="4">
    <location>
        <begin position="704"/>
        <end position="848"/>
    </location>
</feature>
<dbReference type="STRING" id="717646.M2LTG1"/>
<sequence>MRSRFQPDASDAYVDFFASAFLGWATQGSLYTATLKAKSGPVRCGHGDRVAAYVQDTLQRHVCDPSVNAKLIDAILSRSSDRRSGNFPYAIVYLLEGLCRACEDNPKLIPGLGHLEKLANLATQTALPEVARDYVHVRCLKLCRDSSHEALEGGRSSALTEAVRRWGNVCHRLEKSEFAGVTSLKDPIANWDTKLSNRDILEKRLLEKCHDLRETLVSLRITSEDGIVEAVDDIWSDIEYLEYPKAPLISLPQILLSDQFRIMSEKSINVQDVVAKSLRKLQDLSEHRAYLLAPLMLAVRQWVCATPVGKGFPGLADLILHYAEHLPVPTVDLQFEDATSSLLQAVSPDLSEFGYDYYFGLRQSVGVAALLDLVSRLNEGEDAVWRSVLENLLGRWKRQKTPPPTVSPWKSTLQLQIMLLCCEHSQDWLERHEPASEGVARTRALLNDLHYLLSIEPLPSYRYLLSWMIVRIYQRVPSLQWDILTNLSATDHHANPKYLAALMKIGVILATCEDCQPEFAVRMATSLVPLAASSKIIIRHEAQWQVPILQASCSRRSLDSGDAFRELDLFVKRLDKFEQPPRERQLDPFIPDRDHNRSNLVEGPWFELDGIEAPTCREEDFVRLYEIDTEICLALPPSCIPAGNVVPTAPATKGEPQADNDVRLTADRTPAPSKAGESRALQTKGKAYLASGLEAEQQVRRNSIVVIASLVDNPYNLGGIARVAEIFGASEMHLQNQNVTSNKDFTSVSVSSHLHFPILQLSASAVPTYLHERRAEGWVVVGIEQTDRSLLLGSDACKLPERIVLVLGGEKEGIPALVLAECDMLVEIPQQGITRSLNVQTAASIVLYEYSRQHRTTSGNV</sequence>
<dbReference type="InterPro" id="IPR001537">
    <property type="entry name" value="SpoU_MeTrfase"/>
</dbReference>
<dbReference type="RefSeq" id="XP_007674749.1">
    <property type="nucleotide sequence ID" value="XM_007676559.1"/>
</dbReference>
<dbReference type="eggNOG" id="KOG0839">
    <property type="taxonomic scope" value="Eukaryota"/>
</dbReference>
<dbReference type="EMBL" id="KB445553">
    <property type="protein sequence ID" value="EMC97822.1"/>
    <property type="molecule type" value="Genomic_DNA"/>
</dbReference>
<dbReference type="Gene3D" id="3.40.1280.10">
    <property type="match status" value="1"/>
</dbReference>
<name>M2LTG1_BAUPA</name>
<proteinExistence type="predicted"/>
<dbReference type="SUPFAM" id="SSF75217">
    <property type="entry name" value="alpha/beta knot"/>
    <property type="match status" value="1"/>
</dbReference>
<dbReference type="AlphaFoldDB" id="M2LTG1"/>
<keyword evidence="2" id="KW-0808">Transferase</keyword>
<evidence type="ECO:0000256" key="2">
    <source>
        <dbReference type="ARBA" id="ARBA00022679"/>
    </source>
</evidence>
<dbReference type="Pfam" id="PF00588">
    <property type="entry name" value="SpoU_methylase"/>
    <property type="match status" value="1"/>
</dbReference>
<dbReference type="OrthoDB" id="241340at2759"/>
<dbReference type="CDD" id="cd18091">
    <property type="entry name" value="SpoU-like_TRM3-like"/>
    <property type="match status" value="1"/>
</dbReference>
<keyword evidence="6" id="KW-1185">Reference proteome</keyword>
<dbReference type="HOGENOM" id="CLU_005519_0_0_1"/>
<dbReference type="InterPro" id="IPR044748">
    <property type="entry name" value="Trm3/TARBP1_C"/>
</dbReference>
<dbReference type="InterPro" id="IPR029026">
    <property type="entry name" value="tRNA_m1G_MTases_N"/>
</dbReference>
<dbReference type="InterPro" id="IPR029028">
    <property type="entry name" value="Alpha/beta_knot_MTases"/>
</dbReference>
<evidence type="ECO:0000259" key="4">
    <source>
        <dbReference type="Pfam" id="PF00588"/>
    </source>
</evidence>
<dbReference type="GO" id="GO:0003723">
    <property type="term" value="F:RNA binding"/>
    <property type="evidence" value="ECO:0007669"/>
    <property type="project" value="InterPro"/>
</dbReference>
<feature type="region of interest" description="Disordered" evidence="3">
    <location>
        <begin position="650"/>
        <end position="678"/>
    </location>
</feature>
<accession>M2LTG1</accession>
<dbReference type="GO" id="GO:0016423">
    <property type="term" value="F:tRNA (guanine) methyltransferase activity"/>
    <property type="evidence" value="ECO:0007669"/>
    <property type="project" value="InterPro"/>
</dbReference>
<dbReference type="Proteomes" id="UP000011761">
    <property type="component" value="Unassembled WGS sequence"/>
</dbReference>
<dbReference type="GeneID" id="19113992"/>
<reference evidence="5 6" key="1">
    <citation type="journal article" date="2012" name="PLoS Pathog.">
        <title>Diverse lifestyles and strategies of plant pathogenesis encoded in the genomes of eighteen Dothideomycetes fungi.</title>
        <authorList>
            <person name="Ohm R.A."/>
            <person name="Feau N."/>
            <person name="Henrissat B."/>
            <person name="Schoch C.L."/>
            <person name="Horwitz B.A."/>
            <person name="Barry K.W."/>
            <person name="Condon B.J."/>
            <person name="Copeland A.C."/>
            <person name="Dhillon B."/>
            <person name="Glaser F."/>
            <person name="Hesse C.N."/>
            <person name="Kosti I."/>
            <person name="LaButti K."/>
            <person name="Lindquist E.A."/>
            <person name="Lucas S."/>
            <person name="Salamov A.A."/>
            <person name="Bradshaw R.E."/>
            <person name="Ciuffetti L."/>
            <person name="Hamelin R.C."/>
            <person name="Kema G.H.J."/>
            <person name="Lawrence C."/>
            <person name="Scott J.A."/>
            <person name="Spatafora J.W."/>
            <person name="Turgeon B.G."/>
            <person name="de Wit P.J.G.M."/>
            <person name="Zhong S."/>
            <person name="Goodwin S.B."/>
            <person name="Grigoriev I.V."/>
        </authorList>
    </citation>
    <scope>NUCLEOTIDE SEQUENCE [LARGE SCALE GENOMIC DNA]</scope>
    <source>
        <strain evidence="5 6">UAMH 10762</strain>
    </source>
</reference>
<evidence type="ECO:0000256" key="3">
    <source>
        <dbReference type="SAM" id="MobiDB-lite"/>
    </source>
</evidence>
<organism evidence="5 6">
    <name type="scientific">Baudoinia panamericana (strain UAMH 10762)</name>
    <name type="common">Angels' share fungus</name>
    <name type="synonym">Baudoinia compniacensis (strain UAMH 10762)</name>
    <dbReference type="NCBI Taxonomy" id="717646"/>
    <lineage>
        <taxon>Eukaryota</taxon>
        <taxon>Fungi</taxon>
        <taxon>Dikarya</taxon>
        <taxon>Ascomycota</taxon>
        <taxon>Pezizomycotina</taxon>
        <taxon>Dothideomycetes</taxon>
        <taxon>Dothideomycetidae</taxon>
        <taxon>Mycosphaerellales</taxon>
        <taxon>Teratosphaeriaceae</taxon>
        <taxon>Baudoinia</taxon>
    </lineage>
</organism>
<dbReference type="GO" id="GO:0030488">
    <property type="term" value="P:tRNA methylation"/>
    <property type="evidence" value="ECO:0007669"/>
    <property type="project" value="InterPro"/>
</dbReference>
<dbReference type="KEGG" id="bcom:BAUCODRAFT_405240"/>
<dbReference type="PANTHER" id="PTHR12029:SF11">
    <property type="entry name" value="METHYLTRANSFERASE TARBP1-RELATED"/>
    <property type="match status" value="1"/>
</dbReference>
<dbReference type="InterPro" id="IPR045330">
    <property type="entry name" value="TRM3/TARBP1"/>
</dbReference>
<protein>
    <recommendedName>
        <fullName evidence="4">tRNA/rRNA methyltransferase SpoU type domain-containing protein</fullName>
    </recommendedName>
</protein>
<evidence type="ECO:0000313" key="6">
    <source>
        <dbReference type="Proteomes" id="UP000011761"/>
    </source>
</evidence>
<evidence type="ECO:0000256" key="1">
    <source>
        <dbReference type="ARBA" id="ARBA00022603"/>
    </source>
</evidence>
<dbReference type="PANTHER" id="PTHR12029">
    <property type="entry name" value="RNA METHYLTRANSFERASE"/>
    <property type="match status" value="1"/>
</dbReference>
<gene>
    <name evidence="5" type="ORF">BAUCODRAFT_405240</name>
</gene>